<dbReference type="GO" id="GO:0005085">
    <property type="term" value="F:guanyl-nucleotide exchange factor activity"/>
    <property type="evidence" value="ECO:0007669"/>
    <property type="project" value="InterPro"/>
</dbReference>
<evidence type="ECO:0000256" key="4">
    <source>
        <dbReference type="ARBA" id="ARBA00022692"/>
    </source>
</evidence>
<evidence type="ECO:0000256" key="10">
    <source>
        <dbReference type="ARBA" id="ARBA00023136"/>
    </source>
</evidence>
<evidence type="ECO:0000256" key="3">
    <source>
        <dbReference type="ARBA" id="ARBA00022574"/>
    </source>
</evidence>
<dbReference type="PANTHER" id="PTHR23284">
    <property type="entry name" value="PROLACTIN REGULATORY ELEMENT BINDING PROTEIN"/>
    <property type="match status" value="1"/>
</dbReference>
<name>A0AA38MER7_9CUCU</name>
<organism evidence="14 15">
    <name type="scientific">Zophobas morio</name>
    <dbReference type="NCBI Taxonomy" id="2755281"/>
    <lineage>
        <taxon>Eukaryota</taxon>
        <taxon>Metazoa</taxon>
        <taxon>Ecdysozoa</taxon>
        <taxon>Arthropoda</taxon>
        <taxon>Hexapoda</taxon>
        <taxon>Insecta</taxon>
        <taxon>Pterygota</taxon>
        <taxon>Neoptera</taxon>
        <taxon>Endopterygota</taxon>
        <taxon>Coleoptera</taxon>
        <taxon>Polyphaga</taxon>
        <taxon>Cucujiformia</taxon>
        <taxon>Tenebrionidae</taxon>
        <taxon>Zophobas</taxon>
    </lineage>
</organism>
<dbReference type="GO" id="GO:0006888">
    <property type="term" value="P:endoplasmic reticulum to Golgi vesicle-mediated transport"/>
    <property type="evidence" value="ECO:0007669"/>
    <property type="project" value="TreeGrafter"/>
</dbReference>
<dbReference type="PROSITE" id="PS50082">
    <property type="entry name" value="WD_REPEATS_2"/>
    <property type="match status" value="2"/>
</dbReference>
<keyword evidence="2" id="KW-0813">Transport</keyword>
<accession>A0AA38MER7</accession>
<sequence>MAPPRKYIDNILARLNFPLYTVQMLTNRHVIVGGGGGSSKTGVANGFEIFELAHDGTKFVAEEITRHETGPSVVMNCSTHCDNKHSYLVAGQESHLQLYNVGSVLVTEEDEIETIGHNHANDVKQRKAKNKQKTDNNRNSKRLKFVIKPSDSVQTDFQGEEPLLRVSRIHPTGKILVTGGTDGVVRLWKFPSLQPAHVLKAHSKEIDDLDFSVYENYLISIAKDGVAVLWDCSKGKEIRRLTWTQPEGSKYLYKRARFGVIEGEDRKSALYMLANPTGLPKKQKSYLQQWLPDEGVIKKSAEIDESLAALAVRNDGRFVAVGTMFSGSVLIYIAFSLQRVLTIPGAHSMFVTGLEFLPVSENHTVTSVAEAAVLSISVDNHVCIHTLPYRRTMPAFVGILILVLTLFLTFVFCSYIGL</sequence>
<dbReference type="GO" id="GO:0003400">
    <property type="term" value="P:regulation of COPII vesicle coating"/>
    <property type="evidence" value="ECO:0007669"/>
    <property type="project" value="TreeGrafter"/>
</dbReference>
<dbReference type="GO" id="GO:0005789">
    <property type="term" value="C:endoplasmic reticulum membrane"/>
    <property type="evidence" value="ECO:0007669"/>
    <property type="project" value="UniProtKB-SubCell"/>
</dbReference>
<evidence type="ECO:0000256" key="12">
    <source>
        <dbReference type="SAM" id="MobiDB-lite"/>
    </source>
</evidence>
<feature type="transmembrane region" description="Helical" evidence="13">
    <location>
        <begin position="395"/>
        <end position="417"/>
    </location>
</feature>
<dbReference type="EMBL" id="JALNTZ010000004">
    <property type="protein sequence ID" value="KAJ3654380.1"/>
    <property type="molecule type" value="Genomic_DNA"/>
</dbReference>
<dbReference type="GO" id="GO:0015031">
    <property type="term" value="P:protein transport"/>
    <property type="evidence" value="ECO:0007669"/>
    <property type="project" value="UniProtKB-KW"/>
</dbReference>
<keyword evidence="10 13" id="KW-0472">Membrane</keyword>
<dbReference type="AlphaFoldDB" id="A0AA38MER7"/>
<evidence type="ECO:0008006" key="16">
    <source>
        <dbReference type="Google" id="ProtNLM"/>
    </source>
</evidence>
<evidence type="ECO:0000256" key="2">
    <source>
        <dbReference type="ARBA" id="ARBA00022448"/>
    </source>
</evidence>
<keyword evidence="15" id="KW-1185">Reference proteome</keyword>
<gene>
    <name evidence="14" type="ORF">Zmor_013571</name>
</gene>
<keyword evidence="3 11" id="KW-0853">WD repeat</keyword>
<dbReference type="InterPro" id="IPR015943">
    <property type="entry name" value="WD40/YVTN_repeat-like_dom_sf"/>
</dbReference>
<evidence type="ECO:0000256" key="11">
    <source>
        <dbReference type="PROSITE-ProRule" id="PRU00221"/>
    </source>
</evidence>
<keyword evidence="5" id="KW-0677">Repeat</keyword>
<keyword evidence="7" id="KW-0931">ER-Golgi transport</keyword>
<evidence type="ECO:0000256" key="13">
    <source>
        <dbReference type="SAM" id="Phobius"/>
    </source>
</evidence>
<evidence type="ECO:0000256" key="1">
    <source>
        <dbReference type="ARBA" id="ARBA00004389"/>
    </source>
</evidence>
<keyword evidence="9 13" id="KW-1133">Transmembrane helix</keyword>
<keyword evidence="8" id="KW-0653">Protein transport</keyword>
<evidence type="ECO:0000256" key="7">
    <source>
        <dbReference type="ARBA" id="ARBA00022892"/>
    </source>
</evidence>
<feature type="repeat" description="WD" evidence="11">
    <location>
        <begin position="157"/>
        <end position="198"/>
    </location>
</feature>
<evidence type="ECO:0000313" key="14">
    <source>
        <dbReference type="EMBL" id="KAJ3654380.1"/>
    </source>
</evidence>
<dbReference type="Pfam" id="PF00400">
    <property type="entry name" value="WD40"/>
    <property type="match status" value="2"/>
</dbReference>
<protein>
    <recommendedName>
        <fullName evidence="16">Prolactin regulatory element-binding protein</fullName>
    </recommendedName>
</protein>
<comment type="caution">
    <text evidence="14">The sequence shown here is derived from an EMBL/GenBank/DDBJ whole genome shotgun (WGS) entry which is preliminary data.</text>
</comment>
<comment type="subcellular location">
    <subcellularLocation>
        <location evidence="1">Endoplasmic reticulum membrane</location>
        <topology evidence="1">Single-pass membrane protein</topology>
    </subcellularLocation>
</comment>
<feature type="transmembrane region" description="Helical" evidence="13">
    <location>
        <begin position="318"/>
        <end position="337"/>
    </location>
</feature>
<evidence type="ECO:0000313" key="15">
    <source>
        <dbReference type="Proteomes" id="UP001168821"/>
    </source>
</evidence>
<evidence type="ECO:0000256" key="8">
    <source>
        <dbReference type="ARBA" id="ARBA00022927"/>
    </source>
</evidence>
<dbReference type="InterPro" id="IPR036322">
    <property type="entry name" value="WD40_repeat_dom_sf"/>
</dbReference>
<dbReference type="Gene3D" id="2.130.10.10">
    <property type="entry name" value="YVTN repeat-like/Quinoprotein amine dehydrogenase"/>
    <property type="match status" value="1"/>
</dbReference>
<reference evidence="14" key="1">
    <citation type="journal article" date="2023" name="G3 (Bethesda)">
        <title>Whole genome assemblies of Zophobas morio and Tenebrio molitor.</title>
        <authorList>
            <person name="Kaur S."/>
            <person name="Stinson S.A."/>
            <person name="diCenzo G.C."/>
        </authorList>
    </citation>
    <scope>NUCLEOTIDE SEQUENCE</scope>
    <source>
        <strain evidence="14">QUZm001</strain>
    </source>
</reference>
<dbReference type="InterPro" id="IPR045260">
    <property type="entry name" value="Sec12-like"/>
</dbReference>
<dbReference type="SMART" id="SM00320">
    <property type="entry name" value="WD40"/>
    <property type="match status" value="3"/>
</dbReference>
<keyword evidence="4 13" id="KW-0812">Transmembrane</keyword>
<evidence type="ECO:0000256" key="9">
    <source>
        <dbReference type="ARBA" id="ARBA00022989"/>
    </source>
</evidence>
<dbReference type="InterPro" id="IPR001680">
    <property type="entry name" value="WD40_rpt"/>
</dbReference>
<dbReference type="PROSITE" id="PS50294">
    <property type="entry name" value="WD_REPEATS_REGION"/>
    <property type="match status" value="2"/>
</dbReference>
<proteinExistence type="predicted"/>
<dbReference type="PANTHER" id="PTHR23284:SF0">
    <property type="entry name" value="PROLACTIN REGULATORY ELEMENT-BINDING PROTEIN"/>
    <property type="match status" value="1"/>
</dbReference>
<dbReference type="SUPFAM" id="SSF50978">
    <property type="entry name" value="WD40 repeat-like"/>
    <property type="match status" value="1"/>
</dbReference>
<dbReference type="Proteomes" id="UP001168821">
    <property type="component" value="Unassembled WGS sequence"/>
</dbReference>
<feature type="region of interest" description="Disordered" evidence="12">
    <location>
        <begin position="119"/>
        <end position="141"/>
    </location>
</feature>
<evidence type="ECO:0000256" key="5">
    <source>
        <dbReference type="ARBA" id="ARBA00022737"/>
    </source>
</evidence>
<evidence type="ECO:0000256" key="6">
    <source>
        <dbReference type="ARBA" id="ARBA00022824"/>
    </source>
</evidence>
<keyword evidence="6" id="KW-0256">Endoplasmic reticulum</keyword>
<feature type="repeat" description="WD" evidence="11">
    <location>
        <begin position="199"/>
        <end position="240"/>
    </location>
</feature>